<sequence>MACVAAAPSVLSRFPLFISPKSAGRAVRGNGDVRPLGFRAVAIVAGGRVAGNLMCAVVVGCVLSAVVVSAAEFVAVGTRPAGGEVLVKLRRPPIAAGVEGLLGGDGRSKGLSCRVFWRWNQFCECQWIQHPIYLVTMTQMVMMGLMKKIIHCQLLMIPWTMSTLYVLLRQLMTAHF</sequence>
<dbReference type="InParanoid" id="A0A0Q3HMW7"/>
<proteinExistence type="predicted"/>
<accession>A0A0Q3HMW7</accession>
<reference evidence="3" key="3">
    <citation type="submission" date="2018-08" db="UniProtKB">
        <authorList>
            <consortium name="EnsemblPlants"/>
        </authorList>
    </citation>
    <scope>IDENTIFICATION</scope>
    <source>
        <strain evidence="3">cv. Bd21</strain>
    </source>
</reference>
<dbReference type="EMBL" id="CM000880">
    <property type="protein sequence ID" value="KQK24215.1"/>
    <property type="molecule type" value="Genomic_DNA"/>
</dbReference>
<reference evidence="2" key="2">
    <citation type="submission" date="2017-06" db="EMBL/GenBank/DDBJ databases">
        <title>WGS assembly of Brachypodium distachyon.</title>
        <authorList>
            <consortium name="The International Brachypodium Initiative"/>
            <person name="Lucas S."/>
            <person name="Harmon-Smith M."/>
            <person name="Lail K."/>
            <person name="Tice H."/>
            <person name="Grimwood J."/>
            <person name="Bruce D."/>
            <person name="Barry K."/>
            <person name="Shu S."/>
            <person name="Lindquist E."/>
            <person name="Wang M."/>
            <person name="Pitluck S."/>
            <person name="Vogel J.P."/>
            <person name="Garvin D.F."/>
            <person name="Mockler T.C."/>
            <person name="Schmutz J."/>
            <person name="Rokhsar D."/>
            <person name="Bevan M.W."/>
        </authorList>
    </citation>
    <scope>NUCLEOTIDE SEQUENCE</scope>
    <source>
        <strain evidence="2">Bd21</strain>
    </source>
</reference>
<keyword evidence="1" id="KW-0812">Transmembrane</keyword>
<keyword evidence="1" id="KW-0472">Membrane</keyword>
<evidence type="ECO:0000313" key="2">
    <source>
        <dbReference type="EMBL" id="KQK24215.1"/>
    </source>
</evidence>
<evidence type="ECO:0000313" key="4">
    <source>
        <dbReference type="Proteomes" id="UP000008810"/>
    </source>
</evidence>
<feature type="transmembrane region" description="Helical" evidence="1">
    <location>
        <begin position="149"/>
        <end position="168"/>
    </location>
</feature>
<dbReference type="Proteomes" id="UP000008810">
    <property type="component" value="Chromosome 1"/>
</dbReference>
<protein>
    <submittedName>
        <fullName evidence="2 3">Uncharacterized protein</fullName>
    </submittedName>
</protein>
<gene>
    <name evidence="2" type="ORF">BRADI_1g78766v3</name>
</gene>
<keyword evidence="1" id="KW-1133">Transmembrane helix</keyword>
<organism evidence="2">
    <name type="scientific">Brachypodium distachyon</name>
    <name type="common">Purple false brome</name>
    <name type="synonym">Trachynia distachya</name>
    <dbReference type="NCBI Taxonomy" id="15368"/>
    <lineage>
        <taxon>Eukaryota</taxon>
        <taxon>Viridiplantae</taxon>
        <taxon>Streptophyta</taxon>
        <taxon>Embryophyta</taxon>
        <taxon>Tracheophyta</taxon>
        <taxon>Spermatophyta</taxon>
        <taxon>Magnoliopsida</taxon>
        <taxon>Liliopsida</taxon>
        <taxon>Poales</taxon>
        <taxon>Poaceae</taxon>
        <taxon>BOP clade</taxon>
        <taxon>Pooideae</taxon>
        <taxon>Stipodae</taxon>
        <taxon>Brachypodieae</taxon>
        <taxon>Brachypodium</taxon>
    </lineage>
</organism>
<dbReference type="AlphaFoldDB" id="A0A0Q3HMW7"/>
<keyword evidence="4" id="KW-1185">Reference proteome</keyword>
<name>A0A0Q3HMW7_BRADI</name>
<dbReference type="Gramene" id="KQK24215">
    <property type="protein sequence ID" value="KQK24215"/>
    <property type="gene ID" value="BRADI_1g78766v3"/>
</dbReference>
<evidence type="ECO:0000256" key="1">
    <source>
        <dbReference type="SAM" id="Phobius"/>
    </source>
</evidence>
<dbReference type="EnsemblPlants" id="KQK24215">
    <property type="protein sequence ID" value="KQK24215"/>
    <property type="gene ID" value="BRADI_1g78766v3"/>
</dbReference>
<reference evidence="2 3" key="1">
    <citation type="journal article" date="2010" name="Nature">
        <title>Genome sequencing and analysis of the model grass Brachypodium distachyon.</title>
        <authorList>
            <consortium name="International Brachypodium Initiative"/>
        </authorList>
    </citation>
    <scope>NUCLEOTIDE SEQUENCE [LARGE SCALE GENOMIC DNA]</scope>
    <source>
        <strain evidence="2 3">Bd21</strain>
    </source>
</reference>
<evidence type="ECO:0000313" key="3">
    <source>
        <dbReference type="EnsemblPlants" id="KQK24215"/>
    </source>
</evidence>